<keyword evidence="7" id="KW-0969">Cilium</keyword>
<evidence type="ECO:0000313" key="7">
    <source>
        <dbReference type="EMBL" id="ODN69344.1"/>
    </source>
</evidence>
<dbReference type="GO" id="GO:0009425">
    <property type="term" value="C:bacterial-type flagellum basal body"/>
    <property type="evidence" value="ECO:0007669"/>
    <property type="project" value="UniProtKB-SubCell"/>
</dbReference>
<dbReference type="InterPro" id="IPR053967">
    <property type="entry name" value="LlgE_F_G-like_D1"/>
</dbReference>
<dbReference type="PANTHER" id="PTHR30435">
    <property type="entry name" value="FLAGELLAR PROTEIN"/>
    <property type="match status" value="1"/>
</dbReference>
<accession>A0A1E3GZ89</accession>
<dbReference type="RefSeq" id="WP_245294088.1">
    <property type="nucleotide sequence ID" value="NZ_MCRJ01000096.1"/>
</dbReference>
<feature type="domain" description="Flagellar hook protein FlgE/F/G-like D1" evidence="6">
    <location>
        <begin position="88"/>
        <end position="152"/>
    </location>
</feature>
<dbReference type="Pfam" id="PF00460">
    <property type="entry name" value="Flg_bb_rod"/>
    <property type="match status" value="1"/>
</dbReference>
<feature type="domain" description="Flagellar basal body rod protein N-terminal" evidence="5">
    <location>
        <begin position="7"/>
        <end position="35"/>
    </location>
</feature>
<evidence type="ECO:0000256" key="1">
    <source>
        <dbReference type="ARBA" id="ARBA00004117"/>
    </source>
</evidence>
<evidence type="ECO:0000259" key="6">
    <source>
        <dbReference type="Pfam" id="PF22692"/>
    </source>
</evidence>
<proteinExistence type="inferred from homology"/>
<keyword evidence="3 4" id="KW-0975">Bacterial flagellum</keyword>
<organism evidence="7 8">
    <name type="scientific">Methylobrevis pamukkalensis</name>
    <dbReference type="NCBI Taxonomy" id="1439726"/>
    <lineage>
        <taxon>Bacteria</taxon>
        <taxon>Pseudomonadati</taxon>
        <taxon>Pseudomonadota</taxon>
        <taxon>Alphaproteobacteria</taxon>
        <taxon>Hyphomicrobiales</taxon>
        <taxon>Pleomorphomonadaceae</taxon>
        <taxon>Methylobrevis</taxon>
    </lineage>
</organism>
<dbReference type="SUPFAM" id="SSF117143">
    <property type="entry name" value="Flagellar hook protein flgE"/>
    <property type="match status" value="1"/>
</dbReference>
<evidence type="ECO:0000256" key="4">
    <source>
        <dbReference type="RuleBase" id="RU362116"/>
    </source>
</evidence>
<evidence type="ECO:0000256" key="3">
    <source>
        <dbReference type="ARBA" id="ARBA00023143"/>
    </source>
</evidence>
<name>A0A1E3GZ89_9HYPH</name>
<evidence type="ECO:0000313" key="8">
    <source>
        <dbReference type="Proteomes" id="UP000094622"/>
    </source>
</evidence>
<dbReference type="EMBL" id="MCRJ01000096">
    <property type="protein sequence ID" value="ODN69344.1"/>
    <property type="molecule type" value="Genomic_DNA"/>
</dbReference>
<dbReference type="InterPro" id="IPR001444">
    <property type="entry name" value="Flag_bb_rod_N"/>
</dbReference>
<dbReference type="Proteomes" id="UP000094622">
    <property type="component" value="Unassembled WGS sequence"/>
</dbReference>
<keyword evidence="8" id="KW-1185">Reference proteome</keyword>
<dbReference type="InterPro" id="IPR020013">
    <property type="entry name" value="Flagellar_FlgE/F/G"/>
</dbReference>
<evidence type="ECO:0000256" key="2">
    <source>
        <dbReference type="ARBA" id="ARBA00009677"/>
    </source>
</evidence>
<dbReference type="GO" id="GO:0071978">
    <property type="term" value="P:bacterial-type flagellum-dependent swarming motility"/>
    <property type="evidence" value="ECO:0007669"/>
    <property type="project" value="TreeGrafter"/>
</dbReference>
<dbReference type="Pfam" id="PF22692">
    <property type="entry name" value="LlgE_F_G_D1"/>
    <property type="match status" value="1"/>
</dbReference>
<comment type="caution">
    <text evidence="7">The sequence shown here is derived from an EMBL/GenBank/DDBJ whole genome shotgun (WGS) entry which is preliminary data.</text>
</comment>
<dbReference type="AlphaFoldDB" id="A0A1E3GZ89"/>
<dbReference type="PATRIC" id="fig|1439726.3.peg.3535"/>
<dbReference type="NCBIfam" id="TIGR03506">
    <property type="entry name" value="FlgEFG_subfam"/>
    <property type="match status" value="1"/>
</dbReference>
<comment type="subcellular location">
    <subcellularLocation>
        <location evidence="1 4">Bacterial flagellum basal body</location>
    </subcellularLocation>
</comment>
<keyword evidence="7" id="KW-0966">Cell projection</keyword>
<dbReference type="InterPro" id="IPR037925">
    <property type="entry name" value="FlgE/F/G-like"/>
</dbReference>
<gene>
    <name evidence="7" type="primary">flgG_2</name>
    <name evidence="7" type="ORF">A6302_03364</name>
</gene>
<comment type="similarity">
    <text evidence="2 4">Belongs to the flagella basal body rod proteins family.</text>
</comment>
<reference evidence="7 8" key="1">
    <citation type="submission" date="2016-07" db="EMBL/GenBank/DDBJ databases">
        <title>Draft Genome Sequence of Methylobrevis pamukkalensis PK2.</title>
        <authorList>
            <person name="Vasilenko O.V."/>
            <person name="Doronina N.V."/>
            <person name="Shmareva M.N."/>
            <person name="Tarlachkov S.V."/>
            <person name="Mustakhimov I."/>
            <person name="Trotsenko Y.A."/>
        </authorList>
    </citation>
    <scope>NUCLEOTIDE SEQUENCE [LARGE SCALE GENOMIC DNA]</scope>
    <source>
        <strain evidence="7 8">PK2</strain>
    </source>
</reference>
<keyword evidence="7" id="KW-0282">Flagellum</keyword>
<dbReference type="PANTHER" id="PTHR30435:SF19">
    <property type="entry name" value="FLAGELLAR BASAL-BODY ROD PROTEIN FLGG"/>
    <property type="match status" value="1"/>
</dbReference>
<evidence type="ECO:0000259" key="5">
    <source>
        <dbReference type="Pfam" id="PF00460"/>
    </source>
</evidence>
<protein>
    <submittedName>
        <fullName evidence="7">Flagellar basal-body rod protein FlgG</fullName>
    </submittedName>
</protein>
<sequence length="210" mass="22739">MENASLVALSRQLVLRRKLDVIADNVANITTDGFKRQSLNFEEFAMPKARANTFERPDRINAFVSDWTTTTDFSTGSIEQTGNPLDVALGGDGFFAVQTPEGERYTRAGSFQIDQTGRLVTSDGLPVLGEAGEILFEADETGIEIGANGSVATTAGIKDRLKIVSFDDNRLLEKIGDNLYDPTTAAAQPAPACGCCRDRWSVRTSPASRK</sequence>